<reference evidence="3" key="1">
    <citation type="journal article" date="2022" name="New Phytol.">
        <title>Evolutionary transition to the ectomycorrhizal habit in the genomes of a hyperdiverse lineage of mushroom-forming fungi.</title>
        <authorList>
            <person name="Looney B."/>
            <person name="Miyauchi S."/>
            <person name="Morin E."/>
            <person name="Drula E."/>
            <person name="Courty P.E."/>
            <person name="Kohler A."/>
            <person name="Kuo A."/>
            <person name="LaButti K."/>
            <person name="Pangilinan J."/>
            <person name="Lipzen A."/>
            <person name="Riley R."/>
            <person name="Andreopoulos W."/>
            <person name="He G."/>
            <person name="Johnson J."/>
            <person name="Nolan M."/>
            <person name="Tritt A."/>
            <person name="Barry K.W."/>
            <person name="Grigoriev I.V."/>
            <person name="Nagy L.G."/>
            <person name="Hibbett D."/>
            <person name="Henrissat B."/>
            <person name="Matheny P.B."/>
            <person name="Labbe J."/>
            <person name="Martin F.M."/>
        </authorList>
    </citation>
    <scope>NUCLEOTIDE SEQUENCE</scope>
    <source>
        <strain evidence="3">BPL690</strain>
    </source>
</reference>
<feature type="region of interest" description="Disordered" evidence="1">
    <location>
        <begin position="286"/>
        <end position="333"/>
    </location>
</feature>
<gene>
    <name evidence="3" type="ORF">B0F90DRAFT_1750021</name>
</gene>
<proteinExistence type="predicted"/>
<feature type="domain" description="C2H2-type" evidence="2">
    <location>
        <begin position="114"/>
        <end position="137"/>
    </location>
</feature>
<protein>
    <recommendedName>
        <fullName evidence="2">C2H2-type domain-containing protein</fullName>
    </recommendedName>
</protein>
<feature type="compositionally biased region" description="Basic and acidic residues" evidence="1">
    <location>
        <begin position="206"/>
        <end position="220"/>
    </location>
</feature>
<dbReference type="EMBL" id="WTXG01000056">
    <property type="protein sequence ID" value="KAI0295639.1"/>
    <property type="molecule type" value="Genomic_DNA"/>
</dbReference>
<evidence type="ECO:0000259" key="2">
    <source>
        <dbReference type="PROSITE" id="PS00028"/>
    </source>
</evidence>
<feature type="compositionally biased region" description="Low complexity" evidence="1">
    <location>
        <begin position="182"/>
        <end position="194"/>
    </location>
</feature>
<feature type="region of interest" description="Disordered" evidence="1">
    <location>
        <begin position="1"/>
        <end position="29"/>
    </location>
</feature>
<dbReference type="Proteomes" id="UP001203297">
    <property type="component" value="Unassembled WGS sequence"/>
</dbReference>
<evidence type="ECO:0000313" key="3">
    <source>
        <dbReference type="EMBL" id="KAI0295639.1"/>
    </source>
</evidence>
<feature type="compositionally biased region" description="Low complexity" evidence="1">
    <location>
        <begin position="13"/>
        <end position="26"/>
    </location>
</feature>
<dbReference type="PROSITE" id="PS00028">
    <property type="entry name" value="ZINC_FINGER_C2H2_1"/>
    <property type="match status" value="2"/>
</dbReference>
<feature type="compositionally biased region" description="Acidic residues" evidence="1">
    <location>
        <begin position="195"/>
        <end position="205"/>
    </location>
</feature>
<dbReference type="InterPro" id="IPR039258">
    <property type="entry name" value="ZNF511"/>
</dbReference>
<comment type="caution">
    <text evidence="3">The sequence shown here is derived from an EMBL/GenBank/DDBJ whole genome shotgun (WGS) entry which is preliminary data.</text>
</comment>
<feature type="compositionally biased region" description="Basic and acidic residues" evidence="1">
    <location>
        <begin position="306"/>
        <end position="320"/>
    </location>
</feature>
<accession>A0AAD4QL54</accession>
<keyword evidence="4" id="KW-1185">Reference proteome</keyword>
<evidence type="ECO:0000256" key="1">
    <source>
        <dbReference type="SAM" id="MobiDB-lite"/>
    </source>
</evidence>
<sequence length="432" mass="46188">MTSSSISTKRHYTPSPSRNSSPSRTPKAQRVNIPVRSPLLCTLPPTCNPPNRPTPLSDTRALESHYATHHAHLCSSQDCGCVFPDAHLLELHITECHNPIAALHKERGEKIFACYISTCQRIFANPKARRLHLISVHAYPKEYFFAVTNKGIGGLLRRWGDGASLLRGQWRPRDMDADGGASLPPLSSHPSDSDSSNDSDGDDDKDQEHNDEEMKGEEAFPRPALVTLPASSRTTSISVKEAVVVEKMDNEEQEGGEAEQGDSEVDALTREVSALGLVPTSIRFGRGGSAAQRGRAGLATRSGRPVARDLNSHTDHRRTSSTDNNSNNKKEKEKYLGEGSDAMEQDLAVEQDKTAFPPPARGRRGRGRGGVAGAVGAAVGGGGGGGTRGIGRARGFVPPPPRAGFLSRGAAGRGLPRGMIANIRARGRGAVI</sequence>
<feature type="compositionally biased region" description="Low complexity" evidence="1">
    <location>
        <begin position="289"/>
        <end position="299"/>
    </location>
</feature>
<organism evidence="3 4">
    <name type="scientific">Multifurca ochricompacta</name>
    <dbReference type="NCBI Taxonomy" id="376703"/>
    <lineage>
        <taxon>Eukaryota</taxon>
        <taxon>Fungi</taxon>
        <taxon>Dikarya</taxon>
        <taxon>Basidiomycota</taxon>
        <taxon>Agaricomycotina</taxon>
        <taxon>Agaricomycetes</taxon>
        <taxon>Russulales</taxon>
        <taxon>Russulaceae</taxon>
        <taxon>Multifurca</taxon>
    </lineage>
</organism>
<feature type="region of interest" description="Disordered" evidence="1">
    <location>
        <begin position="170"/>
        <end position="233"/>
    </location>
</feature>
<dbReference type="AlphaFoldDB" id="A0AAD4QL54"/>
<dbReference type="SMART" id="SM00355">
    <property type="entry name" value="ZnF_C2H2"/>
    <property type="match status" value="2"/>
</dbReference>
<dbReference type="InterPro" id="IPR013087">
    <property type="entry name" value="Znf_C2H2_type"/>
</dbReference>
<feature type="domain" description="C2H2-type" evidence="2">
    <location>
        <begin position="74"/>
        <end position="97"/>
    </location>
</feature>
<evidence type="ECO:0000313" key="4">
    <source>
        <dbReference type="Proteomes" id="UP001203297"/>
    </source>
</evidence>
<name>A0AAD4QL54_9AGAM</name>
<dbReference type="PANTHER" id="PTHR21354">
    <property type="entry name" value="ZINC FINGER PROTEIN 511"/>
    <property type="match status" value="1"/>
</dbReference>
<dbReference type="PANTHER" id="PTHR21354:SF0">
    <property type="entry name" value="ZINC FINGER PROTEIN 511"/>
    <property type="match status" value="1"/>
</dbReference>